<dbReference type="Pfam" id="PF04480">
    <property type="entry name" value="DUF559"/>
    <property type="match status" value="1"/>
</dbReference>
<feature type="domain" description="DUF559" evidence="1">
    <location>
        <begin position="15"/>
        <end position="119"/>
    </location>
</feature>
<dbReference type="InterPro" id="IPR007569">
    <property type="entry name" value="DUF559"/>
</dbReference>
<evidence type="ECO:0000259" key="1">
    <source>
        <dbReference type="Pfam" id="PF04480"/>
    </source>
</evidence>
<dbReference type="InterPro" id="IPR011335">
    <property type="entry name" value="Restrct_endonuc-II-like"/>
</dbReference>
<name>A0AA95KCJ4_9GAMM</name>
<reference evidence="2" key="2">
    <citation type="submission" date="2023-04" db="EMBL/GenBank/DDBJ databases">
        <authorList>
            <person name="Beletskiy A.V."/>
            <person name="Mardanov A.V."/>
            <person name="Ravin N.V."/>
        </authorList>
    </citation>
    <scope>NUCLEOTIDE SEQUENCE</scope>
    <source>
        <strain evidence="2">GKL-01</strain>
    </source>
</reference>
<dbReference type="EMBL" id="CP124755">
    <property type="protein sequence ID" value="WGZ89594.1"/>
    <property type="molecule type" value="Genomic_DNA"/>
</dbReference>
<dbReference type="AlphaFoldDB" id="A0AA95KCJ4"/>
<dbReference type="PANTHER" id="PTHR38590:SF1">
    <property type="entry name" value="BLL0828 PROTEIN"/>
    <property type="match status" value="1"/>
</dbReference>
<organism evidence="2">
    <name type="scientific">Candidatus Thiocaldithrix dubininis</name>
    <dbReference type="NCBI Taxonomy" id="3080823"/>
    <lineage>
        <taxon>Bacteria</taxon>
        <taxon>Pseudomonadati</taxon>
        <taxon>Pseudomonadota</taxon>
        <taxon>Gammaproteobacteria</taxon>
        <taxon>Thiotrichales</taxon>
        <taxon>Thiotrichaceae</taxon>
        <taxon>Candidatus Thiocaldithrix</taxon>
    </lineage>
</organism>
<dbReference type="SUPFAM" id="SSF52980">
    <property type="entry name" value="Restriction endonuclease-like"/>
    <property type="match status" value="1"/>
</dbReference>
<keyword evidence="2" id="KW-0255">Endonuclease</keyword>
<reference evidence="2" key="1">
    <citation type="journal article" date="2023" name="Int. J. Mol. Sci.">
        <title>Metagenomics Revealed a New Genus 'Candidatus Thiocaldithrix dubininis' gen. nov., sp. nov. and a New Species 'Candidatus Thiothrix putei' sp. nov. in the Family Thiotrichaceae, Some Members of Which Have Traits of Both Na+- and H+-Motive Energetics.</title>
        <authorList>
            <person name="Ravin N.V."/>
            <person name="Muntyan M.S."/>
            <person name="Smolyakov D.D."/>
            <person name="Rudenko T.S."/>
            <person name="Beletsky A.V."/>
            <person name="Mardanov A.V."/>
            <person name="Grabovich M.Y."/>
        </authorList>
    </citation>
    <scope>NUCLEOTIDE SEQUENCE</scope>
    <source>
        <strain evidence="2">GKL-01</strain>
    </source>
</reference>
<evidence type="ECO:0000313" key="2">
    <source>
        <dbReference type="EMBL" id="WGZ89594.1"/>
    </source>
</evidence>
<dbReference type="CDD" id="cd01038">
    <property type="entry name" value="Endonuclease_DUF559"/>
    <property type="match status" value="1"/>
</dbReference>
<dbReference type="Gene3D" id="3.40.960.10">
    <property type="entry name" value="VSR Endonuclease"/>
    <property type="match status" value="1"/>
</dbReference>
<keyword evidence="2" id="KW-0540">Nuclease</keyword>
<gene>
    <name evidence="2" type="ORF">QJT80_08735</name>
</gene>
<sequence length="130" mass="15506">MEEFSNKIFNQSQYKIRRQALRHQMSEPEKYLWQVLRNQQMGVKFRRQHGIGHYIVDFYCPELKLVIEVDGESHFSKEGRANDNIRDQFMLALGIITLRFKNKDVIQDIDAIQREIKHKIGLITNNLDTE</sequence>
<dbReference type="InterPro" id="IPR047216">
    <property type="entry name" value="Endonuclease_DUF559_bact"/>
</dbReference>
<keyword evidence="2" id="KW-0378">Hydrolase</keyword>
<proteinExistence type="predicted"/>
<dbReference type="GO" id="GO:0004519">
    <property type="term" value="F:endonuclease activity"/>
    <property type="evidence" value="ECO:0007669"/>
    <property type="project" value="UniProtKB-KW"/>
</dbReference>
<dbReference type="Proteomes" id="UP001300672">
    <property type="component" value="Chromosome"/>
</dbReference>
<dbReference type="KEGG" id="tdu:QJT80_08735"/>
<protein>
    <submittedName>
        <fullName evidence="2">Endonuclease domain-containing protein</fullName>
    </submittedName>
</protein>
<dbReference type="PANTHER" id="PTHR38590">
    <property type="entry name" value="BLL0828 PROTEIN"/>
    <property type="match status" value="1"/>
</dbReference>
<accession>A0AA95KCJ4</accession>